<evidence type="ECO:0000313" key="6">
    <source>
        <dbReference type="EMBL" id="PLB50027.1"/>
    </source>
</evidence>
<dbReference type="InterPro" id="IPR002641">
    <property type="entry name" value="PNPLA_dom"/>
</dbReference>
<dbReference type="STRING" id="1392250.A0A2I2GAZ8"/>
<keyword evidence="1" id="KW-0378">Hydrolase</keyword>
<dbReference type="Gene3D" id="3.40.1090.10">
    <property type="entry name" value="Cytosolic phospholipase A2 catalytic domain"/>
    <property type="match status" value="1"/>
</dbReference>
<evidence type="ECO:0000256" key="3">
    <source>
        <dbReference type="ARBA" id="ARBA00023098"/>
    </source>
</evidence>
<organism evidence="6 7">
    <name type="scientific">Aspergillus steynii IBT 23096</name>
    <dbReference type="NCBI Taxonomy" id="1392250"/>
    <lineage>
        <taxon>Eukaryota</taxon>
        <taxon>Fungi</taxon>
        <taxon>Dikarya</taxon>
        <taxon>Ascomycota</taxon>
        <taxon>Pezizomycotina</taxon>
        <taxon>Eurotiomycetes</taxon>
        <taxon>Eurotiomycetidae</taxon>
        <taxon>Eurotiales</taxon>
        <taxon>Aspergillaceae</taxon>
        <taxon>Aspergillus</taxon>
        <taxon>Aspergillus subgen. Circumdati</taxon>
    </lineage>
</organism>
<keyword evidence="7" id="KW-1185">Reference proteome</keyword>
<reference evidence="6 7" key="1">
    <citation type="submission" date="2016-12" db="EMBL/GenBank/DDBJ databases">
        <title>The genomes of Aspergillus section Nigri reveals drivers in fungal speciation.</title>
        <authorList>
            <consortium name="DOE Joint Genome Institute"/>
            <person name="Vesth T.C."/>
            <person name="Nybo J."/>
            <person name="Theobald S."/>
            <person name="Brandl J."/>
            <person name="Frisvad J.C."/>
            <person name="Nielsen K.F."/>
            <person name="Lyhne E.K."/>
            <person name="Kogle M.E."/>
            <person name="Kuo A."/>
            <person name="Riley R."/>
            <person name="Clum A."/>
            <person name="Nolan M."/>
            <person name="Lipzen A."/>
            <person name="Salamov A."/>
            <person name="Henrissat B."/>
            <person name="Wiebenga A."/>
            <person name="De Vries R.P."/>
            <person name="Grigoriev I.V."/>
            <person name="Mortensen U.H."/>
            <person name="Andersen M.R."/>
            <person name="Baker S.E."/>
        </authorList>
    </citation>
    <scope>NUCLEOTIDE SEQUENCE [LARGE SCALE GENOMIC DNA]</scope>
    <source>
        <strain evidence="6 7">IBT 23096</strain>
    </source>
</reference>
<comment type="caution">
    <text evidence="4">Lacks conserved residue(s) required for the propagation of feature annotation.</text>
</comment>
<dbReference type="GO" id="GO:0016042">
    <property type="term" value="P:lipid catabolic process"/>
    <property type="evidence" value="ECO:0007669"/>
    <property type="project" value="UniProtKB-KW"/>
</dbReference>
<dbReference type="SUPFAM" id="SSF52151">
    <property type="entry name" value="FabD/lysophospholipase-like"/>
    <property type="match status" value="1"/>
</dbReference>
<feature type="domain" description="PNPLA" evidence="5">
    <location>
        <begin position="9"/>
        <end position="207"/>
    </location>
</feature>
<proteinExistence type="predicted"/>
<dbReference type="CDD" id="cd07216">
    <property type="entry name" value="Pat17_PNPLA8_PNPLA9_like3"/>
    <property type="match status" value="1"/>
</dbReference>
<dbReference type="PANTHER" id="PTHR24185:SF1">
    <property type="entry name" value="CALCIUM-INDEPENDENT PHOSPHOLIPASE A2-GAMMA"/>
    <property type="match status" value="1"/>
</dbReference>
<gene>
    <name evidence="6" type="ORF">P170DRAFT_380346</name>
</gene>
<feature type="short sequence motif" description="GXGXXG" evidence="4">
    <location>
        <begin position="13"/>
        <end position="18"/>
    </location>
</feature>
<dbReference type="OrthoDB" id="1658288at2759"/>
<accession>A0A2I2GAZ8</accession>
<dbReference type="GO" id="GO:0016020">
    <property type="term" value="C:membrane"/>
    <property type="evidence" value="ECO:0007669"/>
    <property type="project" value="TreeGrafter"/>
</dbReference>
<evidence type="ECO:0000256" key="2">
    <source>
        <dbReference type="ARBA" id="ARBA00022963"/>
    </source>
</evidence>
<dbReference type="VEuPathDB" id="FungiDB:P170DRAFT_380346"/>
<dbReference type="Pfam" id="PF01734">
    <property type="entry name" value="Patatin"/>
    <property type="match status" value="1"/>
</dbReference>
<evidence type="ECO:0000256" key="4">
    <source>
        <dbReference type="PROSITE-ProRule" id="PRU01161"/>
    </source>
</evidence>
<name>A0A2I2GAZ8_9EURO</name>
<dbReference type="PROSITE" id="PS51635">
    <property type="entry name" value="PNPLA"/>
    <property type="match status" value="1"/>
</dbReference>
<keyword evidence="2" id="KW-0442">Lipid degradation</keyword>
<protein>
    <submittedName>
        <fullName evidence="6">Phospholipase, patatin family protein</fullName>
    </submittedName>
</protein>
<evidence type="ECO:0000259" key="5">
    <source>
        <dbReference type="PROSITE" id="PS51635"/>
    </source>
</evidence>
<dbReference type="RefSeq" id="XP_024705329.1">
    <property type="nucleotide sequence ID" value="XM_024845523.1"/>
</dbReference>
<dbReference type="GeneID" id="36553222"/>
<keyword evidence="3" id="KW-0443">Lipid metabolism</keyword>
<comment type="caution">
    <text evidence="6">The sequence shown here is derived from an EMBL/GenBank/DDBJ whole genome shotgun (WGS) entry which is preliminary data.</text>
</comment>
<dbReference type="GO" id="GO:0019369">
    <property type="term" value="P:arachidonate metabolic process"/>
    <property type="evidence" value="ECO:0007669"/>
    <property type="project" value="TreeGrafter"/>
</dbReference>
<dbReference type="GO" id="GO:0046486">
    <property type="term" value="P:glycerolipid metabolic process"/>
    <property type="evidence" value="ECO:0007669"/>
    <property type="project" value="UniProtKB-ARBA"/>
</dbReference>
<sequence>MPNRNLNLLSLDGGGVRGLSTLLILRNLMEAIDREHPPKPCEYFQLIGGTGSGGLIAIMLGRLEMDIEQCIRAYTRLLRRVFSSKRTFPVGANLRLRPKYDIKRLGSAIRAILRELKYDDNMLLRDEDSTCRVFIPVTDSTSHKLVPLTSYPSPYCPTDLYKSTRVWEAAQASFAHGSLFEPVPIGPSARLFQDSTAEVNNPMREVWIEARGQWRSGSLESQLRCMVSIGTGVPSIKRVGRNMFGLSRSKHEVIDAETETNRFLKEHTDLDDDHRLFRFDVPNGLADIKADGIDEIETVVEATEDYLGKELMYKQVRRCGRALDGV</sequence>
<dbReference type="GO" id="GO:0047499">
    <property type="term" value="F:calcium-independent phospholipase A2 activity"/>
    <property type="evidence" value="ECO:0007669"/>
    <property type="project" value="TreeGrafter"/>
</dbReference>
<dbReference type="EMBL" id="MSFO01000003">
    <property type="protein sequence ID" value="PLB50027.1"/>
    <property type="molecule type" value="Genomic_DNA"/>
</dbReference>
<dbReference type="Proteomes" id="UP000234275">
    <property type="component" value="Unassembled WGS sequence"/>
</dbReference>
<dbReference type="AlphaFoldDB" id="A0A2I2GAZ8"/>
<dbReference type="InterPro" id="IPR016035">
    <property type="entry name" value="Acyl_Trfase/lysoPLipase"/>
</dbReference>
<evidence type="ECO:0000313" key="7">
    <source>
        <dbReference type="Proteomes" id="UP000234275"/>
    </source>
</evidence>
<dbReference type="PANTHER" id="PTHR24185">
    <property type="entry name" value="CALCIUM-INDEPENDENT PHOSPHOLIPASE A2-GAMMA"/>
    <property type="match status" value="1"/>
</dbReference>
<evidence type="ECO:0000256" key="1">
    <source>
        <dbReference type="ARBA" id="ARBA00022801"/>
    </source>
</evidence>